<dbReference type="EMBL" id="JAQQWI010000016">
    <property type="protein sequence ID" value="KAK8008058.1"/>
    <property type="molecule type" value="Genomic_DNA"/>
</dbReference>
<evidence type="ECO:0000259" key="2">
    <source>
        <dbReference type="Pfam" id="PF20237"/>
    </source>
</evidence>
<feature type="domain" description="DUF6594" evidence="2">
    <location>
        <begin position="7"/>
        <end position="273"/>
    </location>
</feature>
<dbReference type="Pfam" id="PF20237">
    <property type="entry name" value="DUF6594"/>
    <property type="match status" value="1"/>
</dbReference>
<protein>
    <recommendedName>
        <fullName evidence="2">DUF6594 domain-containing protein</fullName>
    </recommendedName>
</protein>
<comment type="caution">
    <text evidence="3">The sequence shown here is derived from an EMBL/GenBank/DDBJ whole genome shotgun (WGS) entry which is preliminary data.</text>
</comment>
<accession>A0ABR1RCV1</accession>
<gene>
    <name evidence="3" type="ORF">PG991_010609</name>
</gene>
<reference evidence="3 4" key="1">
    <citation type="submission" date="2023-01" db="EMBL/GenBank/DDBJ databases">
        <title>Analysis of 21 Apiospora genomes using comparative genomics revels a genus with tremendous synthesis potential of carbohydrate active enzymes and secondary metabolites.</title>
        <authorList>
            <person name="Sorensen T."/>
        </authorList>
    </citation>
    <scope>NUCLEOTIDE SEQUENCE [LARGE SCALE GENOMIC DNA]</scope>
    <source>
        <strain evidence="3 4">CBS 20057</strain>
    </source>
</reference>
<dbReference type="PANTHER" id="PTHR34502:SF5">
    <property type="entry name" value="DUF6594 DOMAIN-CONTAINING PROTEIN"/>
    <property type="match status" value="1"/>
</dbReference>
<keyword evidence="1" id="KW-1133">Transmembrane helix</keyword>
<evidence type="ECO:0000313" key="4">
    <source>
        <dbReference type="Proteomes" id="UP001396898"/>
    </source>
</evidence>
<evidence type="ECO:0000256" key="1">
    <source>
        <dbReference type="SAM" id="Phobius"/>
    </source>
</evidence>
<proteinExistence type="predicted"/>
<feature type="transmembrane region" description="Helical" evidence="1">
    <location>
        <begin position="261"/>
        <end position="281"/>
    </location>
</feature>
<keyword evidence="1" id="KW-0812">Transmembrane</keyword>
<sequence>MHNMEGYRKISQLMACQDECAIYRRFRNLNSLNLLYLQAELTHLEQDLQRLTERDARSLERRFYAKDWLSLSQNDDEDEDAEQWDKFLEIRGKLEKYNDALLKQAEIARLGAPAAYDLKFLRGWWRRPRMGSFPLVGLDRFSYTEKYERDLVALKTRSVPDPFSRWFTHHLLFRWSRSVGNKVKDQTELGIGEGIYEYNDAWITMVIRVIVTVVASLLPTVSVVIQYFIQSDLVKLYLIVVASAIFALALAVMTNARMVEVFAATSAYAAVNVVFLTNTVVEIAG</sequence>
<feature type="transmembrane region" description="Helical" evidence="1">
    <location>
        <begin position="205"/>
        <end position="229"/>
    </location>
</feature>
<dbReference type="InterPro" id="IPR046529">
    <property type="entry name" value="DUF6594"/>
</dbReference>
<organism evidence="3 4">
    <name type="scientific">Apiospora marii</name>
    <dbReference type="NCBI Taxonomy" id="335849"/>
    <lineage>
        <taxon>Eukaryota</taxon>
        <taxon>Fungi</taxon>
        <taxon>Dikarya</taxon>
        <taxon>Ascomycota</taxon>
        <taxon>Pezizomycotina</taxon>
        <taxon>Sordariomycetes</taxon>
        <taxon>Xylariomycetidae</taxon>
        <taxon>Amphisphaeriales</taxon>
        <taxon>Apiosporaceae</taxon>
        <taxon>Apiospora</taxon>
    </lineage>
</organism>
<feature type="transmembrane region" description="Helical" evidence="1">
    <location>
        <begin position="235"/>
        <end position="254"/>
    </location>
</feature>
<keyword evidence="1" id="KW-0472">Membrane</keyword>
<keyword evidence="4" id="KW-1185">Reference proteome</keyword>
<name>A0ABR1RCV1_9PEZI</name>
<evidence type="ECO:0000313" key="3">
    <source>
        <dbReference type="EMBL" id="KAK8008058.1"/>
    </source>
</evidence>
<dbReference type="Proteomes" id="UP001396898">
    <property type="component" value="Unassembled WGS sequence"/>
</dbReference>
<dbReference type="PANTHER" id="PTHR34502">
    <property type="entry name" value="DUF6594 DOMAIN-CONTAINING PROTEIN-RELATED"/>
    <property type="match status" value="1"/>
</dbReference>